<dbReference type="AlphaFoldDB" id="A0A1R2B577"/>
<gene>
    <name evidence="1" type="ORF">SteCoe_29729</name>
</gene>
<evidence type="ECO:0000313" key="1">
    <source>
        <dbReference type="EMBL" id="OMJ71941.1"/>
    </source>
</evidence>
<reference evidence="1 2" key="1">
    <citation type="submission" date="2016-11" db="EMBL/GenBank/DDBJ databases">
        <title>The macronuclear genome of Stentor coeruleus: a giant cell with tiny introns.</title>
        <authorList>
            <person name="Slabodnick M."/>
            <person name="Ruby J.G."/>
            <person name="Reiff S.B."/>
            <person name="Swart E.C."/>
            <person name="Gosai S."/>
            <person name="Prabakaran S."/>
            <person name="Witkowska E."/>
            <person name="Larue G.E."/>
            <person name="Fisher S."/>
            <person name="Freeman R.M."/>
            <person name="Gunawardena J."/>
            <person name="Chu W."/>
            <person name="Stover N.A."/>
            <person name="Gregory B.D."/>
            <person name="Nowacki M."/>
            <person name="Derisi J."/>
            <person name="Roy S.W."/>
            <person name="Marshall W.F."/>
            <person name="Sood P."/>
        </authorList>
    </citation>
    <scope>NUCLEOTIDE SEQUENCE [LARGE SCALE GENOMIC DNA]</scope>
    <source>
        <strain evidence="1">WM001</strain>
    </source>
</reference>
<dbReference type="Proteomes" id="UP000187209">
    <property type="component" value="Unassembled WGS sequence"/>
</dbReference>
<sequence length="154" mass="17940">MLNTSYNSQQKRNLFLPNITNKSGQESKLGVFEQTFISKNKPYGYKIPPLFLDTSFELYRNTPSPRRLGYCKAVESIFDSVKIKTFRNKYSNNRNVSQKITSFKIAQKKLIKKPVKFMITMTKINNSDYKQGSRDETIKEKLEFGCQIDIEKGK</sequence>
<evidence type="ECO:0000313" key="2">
    <source>
        <dbReference type="Proteomes" id="UP000187209"/>
    </source>
</evidence>
<accession>A0A1R2B577</accession>
<protein>
    <submittedName>
        <fullName evidence="1">Uncharacterized protein</fullName>
    </submittedName>
</protein>
<proteinExistence type="predicted"/>
<dbReference type="EMBL" id="MPUH01000943">
    <property type="protein sequence ID" value="OMJ71941.1"/>
    <property type="molecule type" value="Genomic_DNA"/>
</dbReference>
<name>A0A1R2B577_9CILI</name>
<organism evidence="1 2">
    <name type="scientific">Stentor coeruleus</name>
    <dbReference type="NCBI Taxonomy" id="5963"/>
    <lineage>
        <taxon>Eukaryota</taxon>
        <taxon>Sar</taxon>
        <taxon>Alveolata</taxon>
        <taxon>Ciliophora</taxon>
        <taxon>Postciliodesmatophora</taxon>
        <taxon>Heterotrichea</taxon>
        <taxon>Heterotrichida</taxon>
        <taxon>Stentoridae</taxon>
        <taxon>Stentor</taxon>
    </lineage>
</organism>
<comment type="caution">
    <text evidence="1">The sequence shown here is derived from an EMBL/GenBank/DDBJ whole genome shotgun (WGS) entry which is preliminary data.</text>
</comment>
<keyword evidence="2" id="KW-1185">Reference proteome</keyword>